<dbReference type="Pfam" id="PF00416">
    <property type="entry name" value="Ribosomal_S13"/>
    <property type="match status" value="1"/>
</dbReference>
<dbReference type="Gene3D" id="4.10.910.10">
    <property type="entry name" value="30s ribosomal protein s13, domain 2"/>
    <property type="match status" value="1"/>
</dbReference>
<dbReference type="GO" id="GO:0019843">
    <property type="term" value="F:rRNA binding"/>
    <property type="evidence" value="ECO:0007669"/>
    <property type="project" value="UniProtKB-UniRule"/>
</dbReference>
<dbReference type="GO" id="GO:0003735">
    <property type="term" value="F:structural constituent of ribosome"/>
    <property type="evidence" value="ECO:0007669"/>
    <property type="project" value="InterPro"/>
</dbReference>
<dbReference type="GO" id="GO:0005829">
    <property type="term" value="C:cytosol"/>
    <property type="evidence" value="ECO:0007669"/>
    <property type="project" value="TreeGrafter"/>
</dbReference>
<feature type="compositionally biased region" description="Low complexity" evidence="5">
    <location>
        <begin position="186"/>
        <end position="198"/>
    </location>
</feature>
<dbReference type="NCBIfam" id="NF003140">
    <property type="entry name" value="PRK04053.1"/>
    <property type="match status" value="1"/>
</dbReference>
<evidence type="ECO:0000256" key="1">
    <source>
        <dbReference type="ARBA" id="ARBA00008080"/>
    </source>
</evidence>
<dbReference type="PROSITE" id="PS50159">
    <property type="entry name" value="RIBOSOMAL_S13_2"/>
    <property type="match status" value="1"/>
</dbReference>
<evidence type="ECO:0000313" key="7">
    <source>
        <dbReference type="Proteomes" id="UP000732298"/>
    </source>
</evidence>
<feature type="region of interest" description="Disordered" evidence="5">
    <location>
        <begin position="186"/>
        <end position="205"/>
    </location>
</feature>
<comment type="subunit">
    <text evidence="4">Part of the 30S ribosomal subunit. Forms a loose heterodimer with protein S19. Forms two bridges to the 50S subunit in the 70S ribosome.</text>
</comment>
<feature type="region of interest" description="Disordered" evidence="5">
    <location>
        <begin position="1"/>
        <end position="31"/>
    </location>
</feature>
<evidence type="ECO:0000256" key="5">
    <source>
        <dbReference type="SAM" id="MobiDB-lite"/>
    </source>
</evidence>
<dbReference type="Gene3D" id="1.10.8.50">
    <property type="match status" value="1"/>
</dbReference>
<sequence length="205" mass="22613">MEEKTKQAHDKHGKGHDRHQGMPHAHSKPVEDKDLRLIVRITGVDLDGTRPVEIALTMIKGIGVRMGKSIAVAFQKAHNIPLGTKVGKLTEEQGKQLEEVVMNPAKFGVPAWELNRRKDFFTGENSHMVMSELDLTLRSDLQRMLETKSYKGLRHAWGLPVRGQRTKSTHRGKGPVVGVVKKEVAKAAAPAKAGSAPAGKKEEKK</sequence>
<reference evidence="6" key="1">
    <citation type="submission" date="2020-07" db="EMBL/GenBank/DDBJ databases">
        <title>Huge and variable diversity of episymbiotic CPR bacteria and DPANN archaea in groundwater ecosystems.</title>
        <authorList>
            <person name="He C.Y."/>
            <person name="Keren R."/>
            <person name="Whittaker M."/>
            <person name="Farag I.F."/>
            <person name="Doudna J."/>
            <person name="Cate J.H.D."/>
            <person name="Banfield J.F."/>
        </authorList>
    </citation>
    <scope>NUCLEOTIDE SEQUENCE</scope>
    <source>
        <strain evidence="6">NC_groundwater_1296_Ag_S-0.2um_52_80</strain>
    </source>
</reference>
<dbReference type="InterPro" id="IPR010979">
    <property type="entry name" value="Ribosomal_uS13-like_H2TH"/>
</dbReference>
<dbReference type="InterPro" id="IPR001892">
    <property type="entry name" value="Ribosomal_uS13"/>
</dbReference>
<evidence type="ECO:0000256" key="3">
    <source>
        <dbReference type="ARBA" id="ARBA00023274"/>
    </source>
</evidence>
<evidence type="ECO:0000256" key="2">
    <source>
        <dbReference type="ARBA" id="ARBA00022980"/>
    </source>
</evidence>
<dbReference type="PANTHER" id="PTHR10871">
    <property type="entry name" value="30S RIBOSOMAL PROTEIN S13/40S RIBOSOMAL PROTEIN S18"/>
    <property type="match status" value="1"/>
</dbReference>
<dbReference type="PANTHER" id="PTHR10871:SF3">
    <property type="entry name" value="SMALL RIBOSOMAL SUBUNIT PROTEIN US13"/>
    <property type="match status" value="1"/>
</dbReference>
<keyword evidence="4" id="KW-0694">RNA-binding</keyword>
<dbReference type="Proteomes" id="UP000732298">
    <property type="component" value="Unassembled WGS sequence"/>
</dbReference>
<comment type="similarity">
    <text evidence="1 4">Belongs to the universal ribosomal protein uS13 family.</text>
</comment>
<comment type="function">
    <text evidence="4">Located at the top of the head of the 30S subunit, it contacts several helices of the 16S rRNA. In the 70S ribosome it contacts the 23S rRNA (bridge B1a) and protein L5 of the 50S subunit (bridge B1b), connecting the 2 subunits; these bridges are implicated in subunit movement.</text>
</comment>
<dbReference type="GO" id="GO:0006412">
    <property type="term" value="P:translation"/>
    <property type="evidence" value="ECO:0007669"/>
    <property type="project" value="UniProtKB-UniRule"/>
</dbReference>
<accession>A0A8T3YMA6</accession>
<name>A0A8T3YMA6_9ARCH</name>
<evidence type="ECO:0000256" key="4">
    <source>
        <dbReference type="HAMAP-Rule" id="MF_01315"/>
    </source>
</evidence>
<dbReference type="EMBL" id="JACQPB010000023">
    <property type="protein sequence ID" value="MBI4210198.1"/>
    <property type="molecule type" value="Genomic_DNA"/>
</dbReference>
<dbReference type="GO" id="GO:0015935">
    <property type="term" value="C:small ribosomal subunit"/>
    <property type="evidence" value="ECO:0007669"/>
    <property type="project" value="TreeGrafter"/>
</dbReference>
<keyword evidence="3 4" id="KW-0687">Ribonucleoprotein</keyword>
<dbReference type="PROSITE" id="PS00646">
    <property type="entry name" value="RIBOSOMAL_S13_1"/>
    <property type="match status" value="1"/>
</dbReference>
<dbReference type="InterPro" id="IPR018269">
    <property type="entry name" value="Ribosomal_uS13_CS"/>
</dbReference>
<proteinExistence type="inferred from homology"/>
<comment type="caution">
    <text evidence="6">The sequence shown here is derived from an EMBL/GenBank/DDBJ whole genome shotgun (WGS) entry which is preliminary data.</text>
</comment>
<dbReference type="InterPro" id="IPR027437">
    <property type="entry name" value="Rbsml_uS13_C"/>
</dbReference>
<keyword evidence="4" id="KW-0699">rRNA-binding</keyword>
<dbReference type="HAMAP" id="MF_01315">
    <property type="entry name" value="Ribosomal_uS13"/>
    <property type="match status" value="1"/>
</dbReference>
<dbReference type="SUPFAM" id="SSF46946">
    <property type="entry name" value="S13-like H2TH domain"/>
    <property type="match status" value="1"/>
</dbReference>
<dbReference type="AlphaFoldDB" id="A0A8T3YMA6"/>
<feature type="compositionally biased region" description="Basic and acidic residues" evidence="5">
    <location>
        <begin position="1"/>
        <end position="10"/>
    </location>
</feature>
<evidence type="ECO:0000313" key="6">
    <source>
        <dbReference type="EMBL" id="MBI4210198.1"/>
    </source>
</evidence>
<protein>
    <recommendedName>
        <fullName evidence="4">Small ribosomal subunit protein uS13</fullName>
    </recommendedName>
</protein>
<organism evidence="6 7">
    <name type="scientific">Candidatus Iainarchaeum sp</name>
    <dbReference type="NCBI Taxonomy" id="3101447"/>
    <lineage>
        <taxon>Archaea</taxon>
        <taxon>Candidatus Iainarchaeota</taxon>
        <taxon>Candidatus Iainarchaeia</taxon>
        <taxon>Candidatus Iainarchaeales</taxon>
        <taxon>Candidatus Iainarchaeaceae</taxon>
        <taxon>Candidatus Iainarchaeum</taxon>
    </lineage>
</organism>
<gene>
    <name evidence="4" type="primary">rps13</name>
    <name evidence="6" type="ORF">HY544_01680</name>
</gene>
<keyword evidence="2 4" id="KW-0689">Ribosomal protein</keyword>